<keyword evidence="2" id="KW-1185">Reference proteome</keyword>
<evidence type="ECO:0000313" key="1">
    <source>
        <dbReference type="EMBL" id="CRL26628.1"/>
    </source>
</evidence>
<accession>A0A0G4PKB6</accession>
<name>A0A0G4PKB6_PENC3</name>
<organism evidence="1 2">
    <name type="scientific">Penicillium camemberti (strain FM 013)</name>
    <dbReference type="NCBI Taxonomy" id="1429867"/>
    <lineage>
        <taxon>Eukaryota</taxon>
        <taxon>Fungi</taxon>
        <taxon>Dikarya</taxon>
        <taxon>Ascomycota</taxon>
        <taxon>Pezizomycotina</taxon>
        <taxon>Eurotiomycetes</taxon>
        <taxon>Eurotiomycetidae</taxon>
        <taxon>Eurotiales</taxon>
        <taxon>Aspergillaceae</taxon>
        <taxon>Penicillium</taxon>
    </lineage>
</organism>
<dbReference type="Proteomes" id="UP000053732">
    <property type="component" value="Unassembled WGS sequence"/>
</dbReference>
<dbReference type="AlphaFoldDB" id="A0A0G4PKB6"/>
<sequence length="54" mass="6169">MREAQSVLGFLMFLGRSLFPKFNKDRECFSKVFGRDTLDSHEDGLVGVGLYVVR</sequence>
<reference evidence="1 2" key="1">
    <citation type="journal article" date="2014" name="Nat. Commun.">
        <title>Multiple recent horizontal transfers of a large genomic region in cheese making fungi.</title>
        <authorList>
            <person name="Cheeseman K."/>
            <person name="Ropars J."/>
            <person name="Renault P."/>
            <person name="Dupont J."/>
            <person name="Gouzy J."/>
            <person name="Branca A."/>
            <person name="Abraham A.L."/>
            <person name="Ceppi M."/>
            <person name="Conseiller E."/>
            <person name="Debuchy R."/>
            <person name="Malagnac F."/>
            <person name="Goarin A."/>
            <person name="Silar P."/>
            <person name="Lacoste S."/>
            <person name="Sallet E."/>
            <person name="Bensimon A."/>
            <person name="Giraud T."/>
            <person name="Brygoo Y."/>
        </authorList>
    </citation>
    <scope>NUCLEOTIDE SEQUENCE [LARGE SCALE GENOMIC DNA]</scope>
    <source>
        <strain evidence="2">FM 013</strain>
    </source>
</reference>
<dbReference type="EMBL" id="HG793152">
    <property type="protein sequence ID" value="CRL26628.1"/>
    <property type="molecule type" value="Genomic_DNA"/>
</dbReference>
<proteinExistence type="predicted"/>
<protein>
    <submittedName>
        <fullName evidence="1">Str. FM013</fullName>
    </submittedName>
</protein>
<gene>
    <name evidence="1" type="ORF">PCAMFM013_S019g000044</name>
</gene>
<evidence type="ECO:0000313" key="2">
    <source>
        <dbReference type="Proteomes" id="UP000053732"/>
    </source>
</evidence>